<dbReference type="EMBL" id="VHQI01000007">
    <property type="protein sequence ID" value="TPW41639.1"/>
    <property type="molecule type" value="Genomic_DNA"/>
</dbReference>
<dbReference type="OrthoDB" id="6241267at2"/>
<evidence type="ECO:0000256" key="1">
    <source>
        <dbReference type="ARBA" id="ARBA00004167"/>
    </source>
</evidence>
<dbReference type="Proteomes" id="UP000319523">
    <property type="component" value="Unassembled WGS sequence"/>
</dbReference>
<feature type="transmembrane region" description="Helical" evidence="2">
    <location>
        <begin position="14"/>
        <end position="32"/>
    </location>
</feature>
<dbReference type="RefSeq" id="WP_141176577.1">
    <property type="nucleotide sequence ID" value="NZ_JBHUFX010000006.1"/>
</dbReference>
<evidence type="ECO:0000313" key="4">
    <source>
        <dbReference type="Proteomes" id="UP000319523"/>
    </source>
</evidence>
<keyword evidence="2" id="KW-0812">Transmembrane</keyword>
<keyword evidence="2" id="KW-0472">Membrane</keyword>
<dbReference type="Pfam" id="PF07963">
    <property type="entry name" value="N_methyl"/>
    <property type="match status" value="1"/>
</dbReference>
<keyword evidence="2" id="KW-1133">Transmembrane helix</keyword>
<dbReference type="InterPro" id="IPR045584">
    <property type="entry name" value="Pilin-like"/>
</dbReference>
<gene>
    <name evidence="3" type="ORF">FKM52_12860</name>
</gene>
<dbReference type="GO" id="GO:0016020">
    <property type="term" value="C:membrane"/>
    <property type="evidence" value="ECO:0007669"/>
    <property type="project" value="UniProtKB-SubCell"/>
</dbReference>
<dbReference type="AlphaFoldDB" id="A0A506V852"/>
<evidence type="ECO:0000313" key="3">
    <source>
        <dbReference type="EMBL" id="TPW41639.1"/>
    </source>
</evidence>
<dbReference type="SUPFAM" id="SSF54523">
    <property type="entry name" value="Pili subunits"/>
    <property type="match status" value="1"/>
</dbReference>
<keyword evidence="4" id="KW-1185">Reference proteome</keyword>
<protein>
    <submittedName>
        <fullName evidence="3">Prepilin-type N-terminal cleavage/methylation domain-containing protein</fullName>
    </submittedName>
</protein>
<accession>A0A506V852</accession>
<comment type="subcellular location">
    <subcellularLocation>
        <location evidence="1">Membrane</location>
        <topology evidence="1">Single-pass membrane protein</topology>
    </subcellularLocation>
</comment>
<sequence length="154" mass="17673">MKSLKSQGFTLPELLITLTIVSLLSLAAFSGWQQWQRHQRMRETALQLQQFLHNVRAWAGWHNRDRQLWLLEGDRWCLGSGPPPPSGCRAGQRMQLLAPYPQVRIFAIEGNPGFYGRRNVARAGHIIFGEGALRWRIIISARGRIRLCEVSLCR</sequence>
<proteinExistence type="predicted"/>
<reference evidence="3 4" key="1">
    <citation type="submission" date="2019-06" db="EMBL/GenBank/DDBJ databases">
        <authorList>
            <person name="Yang Y."/>
        </authorList>
    </citation>
    <scope>NUCLEOTIDE SEQUENCE [LARGE SCALE GENOMIC DNA]</scope>
    <source>
        <strain evidence="3 4">BIT-26</strain>
    </source>
</reference>
<name>A0A506V852_9GAMM</name>
<comment type="caution">
    <text evidence="3">The sequence shown here is derived from an EMBL/GenBank/DDBJ whole genome shotgun (WGS) entry which is preliminary data.</text>
</comment>
<dbReference type="InterPro" id="IPR012902">
    <property type="entry name" value="N_methyl_site"/>
</dbReference>
<organism evidence="3 4">
    <name type="scientific">Mixta tenebrionis</name>
    <dbReference type="NCBI Taxonomy" id="2562439"/>
    <lineage>
        <taxon>Bacteria</taxon>
        <taxon>Pseudomonadati</taxon>
        <taxon>Pseudomonadota</taxon>
        <taxon>Gammaproteobacteria</taxon>
        <taxon>Enterobacterales</taxon>
        <taxon>Erwiniaceae</taxon>
        <taxon>Mixta</taxon>
    </lineage>
</organism>
<evidence type="ECO:0000256" key="2">
    <source>
        <dbReference type="SAM" id="Phobius"/>
    </source>
</evidence>
<dbReference type="NCBIfam" id="TIGR02532">
    <property type="entry name" value="IV_pilin_GFxxxE"/>
    <property type="match status" value="1"/>
</dbReference>
<dbReference type="PROSITE" id="PS00409">
    <property type="entry name" value="PROKAR_NTER_METHYL"/>
    <property type="match status" value="1"/>
</dbReference>